<dbReference type="EMBL" id="LFYR01001125">
    <property type="protein sequence ID" value="KMZ64571.1"/>
    <property type="molecule type" value="Genomic_DNA"/>
</dbReference>
<dbReference type="Proteomes" id="UP000036987">
    <property type="component" value="Unassembled WGS sequence"/>
</dbReference>
<dbReference type="PANTHER" id="PTHR46087">
    <property type="entry name" value="PUTATIVE, EXPRESSED-RELATED"/>
    <property type="match status" value="1"/>
</dbReference>
<dbReference type="InterPro" id="IPR016024">
    <property type="entry name" value="ARM-type_fold"/>
</dbReference>
<protein>
    <recommendedName>
        <fullName evidence="3">ARM repeat superfamily protein</fullName>
    </recommendedName>
</protein>
<evidence type="ECO:0008006" key="3">
    <source>
        <dbReference type="Google" id="ProtNLM"/>
    </source>
</evidence>
<dbReference type="PANTHER" id="PTHR46087:SF9">
    <property type="entry name" value="ARM REPEAT SUPERFAMILY PROTEIN"/>
    <property type="match status" value="1"/>
</dbReference>
<dbReference type="STRING" id="29655.A0A0K9P6C5"/>
<dbReference type="AlphaFoldDB" id="A0A0K9P6C5"/>
<reference evidence="2" key="1">
    <citation type="journal article" date="2016" name="Nature">
        <title>The genome of the seagrass Zostera marina reveals angiosperm adaptation to the sea.</title>
        <authorList>
            <person name="Olsen J.L."/>
            <person name="Rouze P."/>
            <person name="Verhelst B."/>
            <person name="Lin Y.-C."/>
            <person name="Bayer T."/>
            <person name="Collen J."/>
            <person name="Dattolo E."/>
            <person name="De Paoli E."/>
            <person name="Dittami S."/>
            <person name="Maumus F."/>
            <person name="Michel G."/>
            <person name="Kersting A."/>
            <person name="Lauritano C."/>
            <person name="Lohaus R."/>
            <person name="Toepel M."/>
            <person name="Tonon T."/>
            <person name="Vanneste K."/>
            <person name="Amirebrahimi M."/>
            <person name="Brakel J."/>
            <person name="Bostroem C."/>
            <person name="Chovatia M."/>
            <person name="Grimwood J."/>
            <person name="Jenkins J.W."/>
            <person name="Jueterbock A."/>
            <person name="Mraz A."/>
            <person name="Stam W.T."/>
            <person name="Tice H."/>
            <person name="Bornberg-Bauer E."/>
            <person name="Green P.J."/>
            <person name="Pearson G.A."/>
            <person name="Procaccini G."/>
            <person name="Duarte C.M."/>
            <person name="Schmutz J."/>
            <person name="Reusch T.B.H."/>
            <person name="Van de Peer Y."/>
        </authorList>
    </citation>
    <scope>NUCLEOTIDE SEQUENCE [LARGE SCALE GENOMIC DNA]</scope>
    <source>
        <strain evidence="2">cv. Finnish</strain>
    </source>
</reference>
<keyword evidence="2" id="KW-1185">Reference proteome</keyword>
<accession>A0A0K9P6C5</accession>
<dbReference type="OrthoDB" id="1740073at2759"/>
<organism evidence="1 2">
    <name type="scientific">Zostera marina</name>
    <name type="common">Eelgrass</name>
    <dbReference type="NCBI Taxonomy" id="29655"/>
    <lineage>
        <taxon>Eukaryota</taxon>
        <taxon>Viridiplantae</taxon>
        <taxon>Streptophyta</taxon>
        <taxon>Embryophyta</taxon>
        <taxon>Tracheophyta</taxon>
        <taxon>Spermatophyta</taxon>
        <taxon>Magnoliopsida</taxon>
        <taxon>Liliopsida</taxon>
        <taxon>Zosteraceae</taxon>
        <taxon>Zostera</taxon>
    </lineage>
</organism>
<name>A0A0K9P6C5_ZOSMR</name>
<proteinExistence type="predicted"/>
<dbReference type="SUPFAM" id="SSF48371">
    <property type="entry name" value="ARM repeat"/>
    <property type="match status" value="1"/>
</dbReference>
<gene>
    <name evidence="1" type="ORF">ZOSMA_35G00260</name>
</gene>
<comment type="caution">
    <text evidence="1">The sequence shown here is derived from an EMBL/GenBank/DDBJ whole genome shotgun (WGS) entry which is preliminary data.</text>
</comment>
<sequence length="279" mass="31167">MQGQNTHLLLSILIKHLDHKSVSKHPNIQLGIVEVITCLAYLSKDQPSFSTTSAISDLIKHLRKIMQNSHNNETLEAEVIHWNNIYQSAVDSCLVQLSSKIDNAGPVLDMLAVLLENLSTTVSVARSTISAVYRTAQIIAAAFPEALFYQLLLAMVHPDHETRVGSHRIFSVVLVPSSVCPRDKSITLEPTKRYDLIRTLSRTVSVFSSSTAIFDKLKWEKHNNVRDQKCSNEGGLKKLHSSQSRIFSMKYNVFSASTDTDAISNSSKVMVRLNKLIDH</sequence>
<evidence type="ECO:0000313" key="1">
    <source>
        <dbReference type="EMBL" id="KMZ64571.1"/>
    </source>
</evidence>
<dbReference type="InterPro" id="IPR055296">
    <property type="entry name" value="SRL2-like"/>
</dbReference>
<evidence type="ECO:0000313" key="2">
    <source>
        <dbReference type="Proteomes" id="UP000036987"/>
    </source>
</evidence>
<dbReference type="OMA" id="RIHESCL"/>